<dbReference type="GO" id="GO:0005525">
    <property type="term" value="F:GTP binding"/>
    <property type="evidence" value="ECO:0007669"/>
    <property type="project" value="UniProtKB-KW"/>
</dbReference>
<dbReference type="EMBL" id="CAADRA010006983">
    <property type="protein sequence ID" value="VFT97781.1"/>
    <property type="molecule type" value="Genomic_DNA"/>
</dbReference>
<feature type="binding site" evidence="8">
    <location>
        <position position="665"/>
    </location>
    <ligand>
        <name>Mg(2+)</name>
        <dbReference type="ChEBI" id="CHEBI:18420"/>
    </ligand>
</feature>
<evidence type="ECO:0000256" key="9">
    <source>
        <dbReference type="SAM" id="MobiDB-lite"/>
    </source>
</evidence>
<dbReference type="NCBIfam" id="TIGR00231">
    <property type="entry name" value="small_GTP"/>
    <property type="match status" value="1"/>
</dbReference>
<dbReference type="SUPFAM" id="SSF52540">
    <property type="entry name" value="P-loop containing nucleoside triphosphate hydrolases"/>
    <property type="match status" value="1"/>
</dbReference>
<protein>
    <recommendedName>
        <fullName evidence="6">ADP-ribosylation factor-like protein 2</fullName>
    </recommendedName>
</protein>
<keyword evidence="3 7" id="KW-0547">Nucleotide-binding</keyword>
<dbReference type="EMBL" id="VJMH01006957">
    <property type="protein sequence ID" value="KAF0687136.1"/>
    <property type="molecule type" value="Genomic_DNA"/>
</dbReference>
<dbReference type="InterPro" id="IPR044039">
    <property type="entry name" value="DUF5745"/>
</dbReference>
<evidence type="ECO:0000313" key="13">
    <source>
        <dbReference type="Proteomes" id="UP000332933"/>
    </source>
</evidence>
<dbReference type="InterPro" id="IPR006689">
    <property type="entry name" value="Small_GTPase_ARF/SAR"/>
</dbReference>
<feature type="compositionally biased region" description="Low complexity" evidence="9">
    <location>
        <begin position="182"/>
        <end position="193"/>
    </location>
</feature>
<dbReference type="InterPro" id="IPR005225">
    <property type="entry name" value="Small_GTP-bd"/>
</dbReference>
<feature type="binding site" evidence="7">
    <location>
        <begin position="658"/>
        <end position="665"/>
    </location>
    <ligand>
        <name>GTP</name>
        <dbReference type="ChEBI" id="CHEBI:37565"/>
    </ligand>
</feature>
<name>A0A485LI42_9STRA</name>
<dbReference type="GO" id="GO:0003924">
    <property type="term" value="F:GTPase activity"/>
    <property type="evidence" value="ECO:0007669"/>
    <property type="project" value="InterPro"/>
</dbReference>
<feature type="domain" description="DUF5745" evidence="10">
    <location>
        <begin position="61"/>
        <end position="115"/>
    </location>
</feature>
<keyword evidence="4 7" id="KW-0342">GTP-binding</keyword>
<evidence type="ECO:0000256" key="7">
    <source>
        <dbReference type="PIRSR" id="PIRSR606689-1"/>
    </source>
</evidence>
<dbReference type="AlphaFoldDB" id="A0A485LI42"/>
<feature type="region of interest" description="Disordered" evidence="9">
    <location>
        <begin position="604"/>
        <end position="629"/>
    </location>
</feature>
<reference evidence="12 13" key="1">
    <citation type="submission" date="2019-03" db="EMBL/GenBank/DDBJ databases">
        <authorList>
            <person name="Gaulin E."/>
            <person name="Dumas B."/>
        </authorList>
    </citation>
    <scope>NUCLEOTIDE SEQUENCE [LARGE SCALE GENOMIC DNA]</scope>
    <source>
        <strain evidence="12">CBS 568.67</strain>
    </source>
</reference>
<dbReference type="InterPro" id="IPR027417">
    <property type="entry name" value="P-loop_NTPase"/>
</dbReference>
<dbReference type="SMART" id="SM00175">
    <property type="entry name" value="RAB"/>
    <property type="match status" value="1"/>
</dbReference>
<dbReference type="InterPro" id="IPR044612">
    <property type="entry name" value="ARL2/3"/>
</dbReference>
<dbReference type="CDD" id="cd04154">
    <property type="entry name" value="Arl2"/>
    <property type="match status" value="1"/>
</dbReference>
<evidence type="ECO:0000313" key="12">
    <source>
        <dbReference type="EMBL" id="VFT97781.1"/>
    </source>
</evidence>
<dbReference type="SMART" id="SM00178">
    <property type="entry name" value="SAR"/>
    <property type="match status" value="1"/>
</dbReference>
<keyword evidence="13" id="KW-1185">Reference proteome</keyword>
<evidence type="ECO:0000256" key="3">
    <source>
        <dbReference type="ARBA" id="ARBA00022741"/>
    </source>
</evidence>
<feature type="compositionally biased region" description="Acidic residues" evidence="9">
    <location>
        <begin position="329"/>
        <end position="340"/>
    </location>
</feature>
<feature type="binding site" evidence="8">
    <location>
        <position position="682"/>
    </location>
    <ligand>
        <name>Mg(2+)</name>
        <dbReference type="ChEBI" id="CHEBI:18420"/>
    </ligand>
</feature>
<sequence>MEVENGGGVVGRRLLEDTNALLKISGFGDRAFKSVVELVSSVSSMCVALYERFFDLRLDDVIREPRTVEDYSHNAQLIVDGLSAALLTEDLQHVTGAKVCAGDLASISELLRVLTHVYQMLHRPMTNRLASSASSSGSEQIALDQTFYIKKPTKKKKQSSTPKPTPDPSLLATQKYGRFVPTSSTKSFKSTSTANMGGGAKNSSSAGRQSAKAGTSLHRPSKEKPASTRKAKSTPPKVDQRLAPTRPMMDFGSVSSVSFASDGGRDDVDLTGLNFSTSSSGAIHHQHELSGGILGDPMAGSSGEPQTSNETKADGGSLHVDDLAPPEPSQDEASPDDDPSGEMGASSPLPPTTPLPPGISPPKSKARPTANAAPMKMSALVHAMPADKLQRTRYKTILNEHVLDMRLDELKKNRHVARSFEHKKHAERVERIRTMKLHEELKLQRLALGVQQKRVEEKNLKETMEHLLMLEKARLRQEHEQTALVLHEIQREHEQRESALEHFFSKQMELVKEQREHEVRERTLVQQAHKMASEQMLRELRGHREKEVEALMEQRQHFAEVQQVRQEQKLARFMAQRHQPPSMETTRKKIDPFYAAAMKSRAKRHQGGQPARAFGVRNPRSLSSSRDEIRADGAPMGLLTILKKVKQKEKEVRILLLGLDNAGKTTILKKFMGQDITTISPTLGFDIHTLEYKKFKLNVWDVGGQQTIRSYWRNYFEQTDGLVWVVDSADRRRLEDCKRELAALLTQEKLAGATLLIFANKQDLPGALSPEDIVLALGLNDAQFANRHWKIQSCSAFTGDGLVDGIDWMVTDIANRIYMLE</sequence>
<feature type="region of interest" description="Disordered" evidence="9">
    <location>
        <begin position="147"/>
        <end position="251"/>
    </location>
</feature>
<dbReference type="InterPro" id="IPR045873">
    <property type="entry name" value="Arl2"/>
</dbReference>
<dbReference type="FunFam" id="3.40.50.300:FF:000393">
    <property type="entry name" value="ADP-ribosylation factor-like 2, arl2"/>
    <property type="match status" value="1"/>
</dbReference>
<evidence type="ECO:0000256" key="6">
    <source>
        <dbReference type="ARBA" id="ARBA00026198"/>
    </source>
</evidence>
<feature type="region of interest" description="Disordered" evidence="9">
    <location>
        <begin position="289"/>
        <end position="372"/>
    </location>
</feature>
<evidence type="ECO:0000256" key="2">
    <source>
        <dbReference type="ARBA" id="ARBA00022707"/>
    </source>
</evidence>
<evidence type="ECO:0000256" key="8">
    <source>
        <dbReference type="PIRSR" id="PIRSR606689-2"/>
    </source>
</evidence>
<feature type="compositionally biased region" description="Pro residues" evidence="9">
    <location>
        <begin position="348"/>
        <end position="360"/>
    </location>
</feature>
<dbReference type="GO" id="GO:0046872">
    <property type="term" value="F:metal ion binding"/>
    <property type="evidence" value="ECO:0007669"/>
    <property type="project" value="UniProtKB-KW"/>
</dbReference>
<evidence type="ECO:0000256" key="5">
    <source>
        <dbReference type="ARBA" id="ARBA00023288"/>
    </source>
</evidence>
<dbReference type="PRINTS" id="PR00328">
    <property type="entry name" value="SAR1GTPBP"/>
</dbReference>
<evidence type="ECO:0000313" key="11">
    <source>
        <dbReference type="EMBL" id="KAF0687136.1"/>
    </source>
</evidence>
<comment type="similarity">
    <text evidence="1">Belongs to the small GTPase superfamily. Arf family.</text>
</comment>
<dbReference type="SMART" id="SM00177">
    <property type="entry name" value="ARF"/>
    <property type="match status" value="1"/>
</dbReference>
<keyword evidence="8" id="KW-0460">Magnesium</keyword>
<dbReference type="Pfam" id="PF00025">
    <property type="entry name" value="Arf"/>
    <property type="match status" value="1"/>
</dbReference>
<reference evidence="11" key="2">
    <citation type="submission" date="2019-06" db="EMBL/GenBank/DDBJ databases">
        <title>Genomics analysis of Aphanomyces spp. identifies a new class of oomycete effector associated with host adaptation.</title>
        <authorList>
            <person name="Gaulin E."/>
        </authorList>
    </citation>
    <scope>NUCLEOTIDE SEQUENCE</scope>
    <source>
        <strain evidence="11">CBS 578.67</strain>
    </source>
</reference>
<keyword evidence="5" id="KW-0449">Lipoprotein</keyword>
<proteinExistence type="inferred from homology"/>
<dbReference type="PROSITE" id="PS51417">
    <property type="entry name" value="ARF"/>
    <property type="match status" value="1"/>
</dbReference>
<feature type="binding site" evidence="7">
    <location>
        <position position="704"/>
    </location>
    <ligand>
        <name>GTP</name>
        <dbReference type="ChEBI" id="CHEBI:37565"/>
    </ligand>
</feature>
<feature type="binding site" evidence="7">
    <location>
        <begin position="760"/>
        <end position="763"/>
    </location>
    <ligand>
        <name>GTP</name>
        <dbReference type="ChEBI" id="CHEBI:37565"/>
    </ligand>
</feature>
<accession>A0A485LI42</accession>
<dbReference type="PANTHER" id="PTHR45697">
    <property type="entry name" value="ADP-RIBOSYLATION FACTOR-LIKE PROTEIN 2-RELATED"/>
    <property type="match status" value="1"/>
</dbReference>
<evidence type="ECO:0000256" key="1">
    <source>
        <dbReference type="ARBA" id="ARBA00010290"/>
    </source>
</evidence>
<evidence type="ECO:0000256" key="4">
    <source>
        <dbReference type="ARBA" id="ARBA00023134"/>
    </source>
</evidence>
<evidence type="ECO:0000259" key="10">
    <source>
        <dbReference type="Pfam" id="PF19016"/>
    </source>
</evidence>
<dbReference type="OrthoDB" id="72204at2759"/>
<keyword evidence="2" id="KW-0519">Myristate</keyword>
<dbReference type="Proteomes" id="UP000332933">
    <property type="component" value="Unassembled WGS sequence"/>
</dbReference>
<gene>
    <name evidence="12" type="primary">Aste57867_21107</name>
    <name evidence="11" type="ORF">As57867_021039</name>
    <name evidence="12" type="ORF">ASTE57867_21107</name>
</gene>
<dbReference type="Gene3D" id="3.40.50.300">
    <property type="entry name" value="P-loop containing nucleotide triphosphate hydrolases"/>
    <property type="match status" value="1"/>
</dbReference>
<keyword evidence="8" id="KW-0479">Metal-binding</keyword>
<organism evidence="12 13">
    <name type="scientific">Aphanomyces stellatus</name>
    <dbReference type="NCBI Taxonomy" id="120398"/>
    <lineage>
        <taxon>Eukaryota</taxon>
        <taxon>Sar</taxon>
        <taxon>Stramenopiles</taxon>
        <taxon>Oomycota</taxon>
        <taxon>Saprolegniomycetes</taxon>
        <taxon>Saprolegniales</taxon>
        <taxon>Verrucalvaceae</taxon>
        <taxon>Aphanomyces</taxon>
    </lineage>
</organism>
<dbReference type="Pfam" id="PF19016">
    <property type="entry name" value="DUF5745"/>
    <property type="match status" value="1"/>
</dbReference>